<protein>
    <submittedName>
        <fullName evidence="4">Low temperature viability protein-domain-containing protein</fullName>
    </submittedName>
</protein>
<feature type="compositionally biased region" description="Polar residues" evidence="2">
    <location>
        <begin position="837"/>
        <end position="846"/>
    </location>
</feature>
<feature type="region of interest" description="Disordered" evidence="2">
    <location>
        <begin position="504"/>
        <end position="553"/>
    </location>
</feature>
<dbReference type="Pfam" id="PF00483">
    <property type="entry name" value="NTP_transferase"/>
    <property type="match status" value="1"/>
</dbReference>
<feature type="compositionally biased region" description="Basic and acidic residues" evidence="2">
    <location>
        <begin position="811"/>
        <end position="833"/>
    </location>
</feature>
<sequence length="846" mass="94317">MTINHNTKVLVLGAGYGTRLQKDILADSTKTHAQLLGVPKALLPLGNHDALITHWLALLTAQHLDVSQDLFVVANAAHHALFVAWAMRNGIPASHIANDGTTSNETRLGAVPDIAFGVRVFGLEKNNILVIGGDTLFLGDFSFAAFFAKFSVINAESPEGACLVTAYQVPDSTVHKVGVMELDQGKHNRVTGFVEKPRPEDTTSRSACPCFYLFHARSLPLLKQFLDECNTRGAGLAEYDATGKYLAYLYSRFAVYAMPISGRIDVGGLQSYVDAERGDLVAVIPLGRQQTKRRETRSRVNNKPFIDRKNAKHYHLVHRSQRDPLIVDEEASQRVLKEAIPINLMKHMTREEIEATLSKPSKAEEELEKYAAFPTPLYGINFDDVEYDYTQHLRNIGEEPDAVFLEAPSKRKEKKPQAGLTFVDEEASKTFQFRKDRKVAVSLPSESLPSGQELAVGLLAQPPLPDGLQPDMDPRLREVFEALEDEAFVEDGLEDDFFLALDAEGQPYVPEEGDDEYYDEEDEEGMWEDEERKEEERSGKGGGDQEVPDGQWKAVFKNVGDEALFLAQQKFGGGSDDGEDDKRSGTTGYSMSSSAMFRNENLTLLDERFEKQEYEDDDDDDDEDLPNLNTQDREDLDAILDEFLDKYEVVGRKMVPRLEGDTSLAKLETIRSALLETDEAATESACTTATDGRRKRREKTMEVEVWERPVKERQGWDVQSVLSTYSNLENHPRTIKEGPRRRIRINGKTGMPVVMELGRGGENGDENGDGNGNGDGKIQDGEDSESGSDDEEGGEEKEETAGEKKARKAAIKAEKKATQKKSTKEAFQTEKVRQVKVMQNTRGNQG</sequence>
<dbReference type="Proteomes" id="UP000274822">
    <property type="component" value="Unassembled WGS sequence"/>
</dbReference>
<gene>
    <name evidence="4" type="ORF">BC938DRAFT_480516</name>
</gene>
<evidence type="ECO:0000313" key="5">
    <source>
        <dbReference type="Proteomes" id="UP000274822"/>
    </source>
</evidence>
<comment type="similarity">
    <text evidence="1">Belongs to the LTV1 family.</text>
</comment>
<evidence type="ECO:0000256" key="1">
    <source>
        <dbReference type="ARBA" id="ARBA00009078"/>
    </source>
</evidence>
<dbReference type="InterPro" id="IPR005835">
    <property type="entry name" value="NTP_transferase_dom"/>
</dbReference>
<feature type="non-terminal residue" evidence="4">
    <location>
        <position position="846"/>
    </location>
</feature>
<evidence type="ECO:0000259" key="3">
    <source>
        <dbReference type="Pfam" id="PF00483"/>
    </source>
</evidence>
<evidence type="ECO:0000313" key="4">
    <source>
        <dbReference type="EMBL" id="RUS29565.1"/>
    </source>
</evidence>
<dbReference type="EMBL" id="RBNJ01005009">
    <property type="protein sequence ID" value="RUS29565.1"/>
    <property type="molecule type" value="Genomic_DNA"/>
</dbReference>
<dbReference type="GO" id="GO:0005634">
    <property type="term" value="C:nucleus"/>
    <property type="evidence" value="ECO:0007669"/>
    <property type="project" value="TreeGrafter"/>
</dbReference>
<dbReference type="PANTHER" id="PTHR21531:SF0">
    <property type="entry name" value="PROTEIN LTV1 HOMOLOG"/>
    <property type="match status" value="1"/>
</dbReference>
<feature type="region of interest" description="Disordered" evidence="2">
    <location>
        <begin position="568"/>
        <end position="634"/>
    </location>
</feature>
<dbReference type="Pfam" id="PF04180">
    <property type="entry name" value="LTV"/>
    <property type="match status" value="1"/>
</dbReference>
<accession>A0A433QIE0</accession>
<feature type="region of interest" description="Disordered" evidence="2">
    <location>
        <begin position="730"/>
        <end position="846"/>
    </location>
</feature>
<dbReference type="GO" id="GO:0030688">
    <property type="term" value="C:preribosome, small subunit precursor"/>
    <property type="evidence" value="ECO:0007669"/>
    <property type="project" value="TreeGrafter"/>
</dbReference>
<dbReference type="InterPro" id="IPR029044">
    <property type="entry name" value="Nucleotide-diphossugar_trans"/>
</dbReference>
<feature type="compositionally biased region" description="Acidic residues" evidence="2">
    <location>
        <begin position="781"/>
        <end position="798"/>
    </location>
</feature>
<dbReference type="GO" id="GO:0000056">
    <property type="term" value="P:ribosomal small subunit export from nucleus"/>
    <property type="evidence" value="ECO:0007669"/>
    <property type="project" value="TreeGrafter"/>
</dbReference>
<name>A0A433QIE0_9FUNG</name>
<organism evidence="4 5">
    <name type="scientific">Jimgerdemannia flammicorona</name>
    <dbReference type="NCBI Taxonomy" id="994334"/>
    <lineage>
        <taxon>Eukaryota</taxon>
        <taxon>Fungi</taxon>
        <taxon>Fungi incertae sedis</taxon>
        <taxon>Mucoromycota</taxon>
        <taxon>Mucoromycotina</taxon>
        <taxon>Endogonomycetes</taxon>
        <taxon>Endogonales</taxon>
        <taxon>Endogonaceae</taxon>
        <taxon>Jimgerdemannia</taxon>
    </lineage>
</organism>
<feature type="domain" description="Nucleotidyl transferase" evidence="3">
    <location>
        <begin position="9"/>
        <end position="277"/>
    </location>
</feature>
<feature type="region of interest" description="Disordered" evidence="2">
    <location>
        <begin position="679"/>
        <end position="702"/>
    </location>
</feature>
<reference evidence="4 5" key="1">
    <citation type="journal article" date="2018" name="New Phytol.">
        <title>Phylogenomics of Endogonaceae and evolution of mycorrhizas within Mucoromycota.</title>
        <authorList>
            <person name="Chang Y."/>
            <person name="Desiro A."/>
            <person name="Na H."/>
            <person name="Sandor L."/>
            <person name="Lipzen A."/>
            <person name="Clum A."/>
            <person name="Barry K."/>
            <person name="Grigoriev I.V."/>
            <person name="Martin F.M."/>
            <person name="Stajich J.E."/>
            <person name="Smith M.E."/>
            <person name="Bonito G."/>
            <person name="Spatafora J.W."/>
        </authorList>
    </citation>
    <scope>NUCLEOTIDE SEQUENCE [LARGE SCALE GENOMIC DNA]</scope>
    <source>
        <strain evidence="4 5">AD002</strain>
    </source>
</reference>
<keyword evidence="5" id="KW-1185">Reference proteome</keyword>
<dbReference type="GO" id="GO:0042274">
    <property type="term" value="P:ribosomal small subunit biogenesis"/>
    <property type="evidence" value="ECO:0007669"/>
    <property type="project" value="InterPro"/>
</dbReference>
<dbReference type="InterPro" id="IPR007307">
    <property type="entry name" value="Ltv1"/>
</dbReference>
<dbReference type="AlphaFoldDB" id="A0A433QIE0"/>
<proteinExistence type="inferred from homology"/>
<dbReference type="Gene3D" id="3.90.550.10">
    <property type="entry name" value="Spore Coat Polysaccharide Biosynthesis Protein SpsA, Chain A"/>
    <property type="match status" value="1"/>
</dbReference>
<evidence type="ECO:0000256" key="2">
    <source>
        <dbReference type="SAM" id="MobiDB-lite"/>
    </source>
</evidence>
<comment type="caution">
    <text evidence="4">The sequence shown here is derived from an EMBL/GenBank/DDBJ whole genome shotgun (WGS) entry which is preliminary data.</text>
</comment>
<dbReference type="SUPFAM" id="SSF53448">
    <property type="entry name" value="Nucleotide-diphospho-sugar transferases"/>
    <property type="match status" value="1"/>
</dbReference>
<dbReference type="GO" id="GO:0005829">
    <property type="term" value="C:cytosol"/>
    <property type="evidence" value="ECO:0007669"/>
    <property type="project" value="TreeGrafter"/>
</dbReference>
<dbReference type="PANTHER" id="PTHR21531">
    <property type="entry name" value="LOW-TEMPERATURE VIABILITY PROTEIN LTV1-RELATED"/>
    <property type="match status" value="1"/>
</dbReference>
<feature type="compositionally biased region" description="Acidic residues" evidence="2">
    <location>
        <begin position="511"/>
        <end position="533"/>
    </location>
</feature>
<feature type="compositionally biased region" description="Polar residues" evidence="2">
    <location>
        <begin position="585"/>
        <end position="602"/>
    </location>
</feature>
<feature type="compositionally biased region" description="Basic and acidic residues" evidence="2">
    <location>
        <begin position="730"/>
        <end position="740"/>
    </location>
</feature>
<feature type="compositionally biased region" description="Acidic residues" evidence="2">
    <location>
        <begin position="613"/>
        <end position="625"/>
    </location>
</feature>